<dbReference type="InterPro" id="IPR001590">
    <property type="entry name" value="Peptidase_M12B"/>
</dbReference>
<dbReference type="Gene3D" id="3.40.390.10">
    <property type="entry name" value="Collagenase (Catalytic Domain)"/>
    <property type="match status" value="1"/>
</dbReference>
<sequence>MENLFVALYRNGVCSISKSCTLIEWVPRNMAYLLAHEIAHSFGVYHDGPPFNKCNSEKYIMAPRYVPTKQAGRRGAYILGVTTILIRLISIQFKIIFYLL</sequence>
<dbReference type="InterPro" id="IPR024079">
    <property type="entry name" value="MetalloPept_cat_dom_sf"/>
</dbReference>
<gene>
    <name evidence="3" type="ORF">LSINAPIS_LOCUS7732</name>
</gene>
<keyword evidence="1" id="KW-0472">Membrane</keyword>
<name>A0A5E4QF76_9NEOP</name>
<proteinExistence type="predicted"/>
<dbReference type="SUPFAM" id="SSF55486">
    <property type="entry name" value="Metalloproteases ('zincins'), catalytic domain"/>
    <property type="match status" value="1"/>
</dbReference>
<accession>A0A5E4QF76</accession>
<dbReference type="Proteomes" id="UP000324832">
    <property type="component" value="Unassembled WGS sequence"/>
</dbReference>
<keyword evidence="1" id="KW-1133">Transmembrane helix</keyword>
<protein>
    <recommendedName>
        <fullName evidence="2">Peptidase M12B domain-containing protein</fullName>
    </recommendedName>
</protein>
<keyword evidence="1" id="KW-0812">Transmembrane</keyword>
<evidence type="ECO:0000256" key="1">
    <source>
        <dbReference type="SAM" id="Phobius"/>
    </source>
</evidence>
<dbReference type="AlphaFoldDB" id="A0A5E4QF76"/>
<evidence type="ECO:0000313" key="4">
    <source>
        <dbReference type="Proteomes" id="UP000324832"/>
    </source>
</evidence>
<organism evidence="3 4">
    <name type="scientific">Leptidea sinapis</name>
    <dbReference type="NCBI Taxonomy" id="189913"/>
    <lineage>
        <taxon>Eukaryota</taxon>
        <taxon>Metazoa</taxon>
        <taxon>Ecdysozoa</taxon>
        <taxon>Arthropoda</taxon>
        <taxon>Hexapoda</taxon>
        <taxon>Insecta</taxon>
        <taxon>Pterygota</taxon>
        <taxon>Neoptera</taxon>
        <taxon>Endopterygota</taxon>
        <taxon>Lepidoptera</taxon>
        <taxon>Glossata</taxon>
        <taxon>Ditrysia</taxon>
        <taxon>Papilionoidea</taxon>
        <taxon>Pieridae</taxon>
        <taxon>Dismorphiinae</taxon>
        <taxon>Leptidea</taxon>
    </lineage>
</organism>
<reference evidence="3 4" key="1">
    <citation type="submission" date="2017-07" db="EMBL/GenBank/DDBJ databases">
        <authorList>
            <person name="Talla V."/>
            <person name="Backstrom N."/>
        </authorList>
    </citation>
    <scope>NUCLEOTIDE SEQUENCE [LARGE SCALE GENOMIC DNA]</scope>
</reference>
<evidence type="ECO:0000313" key="3">
    <source>
        <dbReference type="EMBL" id="VVC96185.1"/>
    </source>
</evidence>
<feature type="domain" description="Peptidase M12B" evidence="2">
    <location>
        <begin position="7"/>
        <end position="64"/>
    </location>
</feature>
<feature type="transmembrane region" description="Helical" evidence="1">
    <location>
        <begin position="76"/>
        <end position="99"/>
    </location>
</feature>
<dbReference type="GO" id="GO:0006508">
    <property type="term" value="P:proteolysis"/>
    <property type="evidence" value="ECO:0007669"/>
    <property type="project" value="InterPro"/>
</dbReference>
<keyword evidence="4" id="KW-1185">Reference proteome</keyword>
<dbReference type="Pfam" id="PF01421">
    <property type="entry name" value="Reprolysin"/>
    <property type="match status" value="1"/>
</dbReference>
<dbReference type="EMBL" id="FZQP02002593">
    <property type="protein sequence ID" value="VVC96185.1"/>
    <property type="molecule type" value="Genomic_DNA"/>
</dbReference>
<evidence type="ECO:0000259" key="2">
    <source>
        <dbReference type="Pfam" id="PF01421"/>
    </source>
</evidence>
<dbReference type="GO" id="GO:0004222">
    <property type="term" value="F:metalloendopeptidase activity"/>
    <property type="evidence" value="ECO:0007669"/>
    <property type="project" value="InterPro"/>
</dbReference>